<dbReference type="GO" id="GO:0005615">
    <property type="term" value="C:extracellular space"/>
    <property type="evidence" value="ECO:0007669"/>
    <property type="project" value="TreeGrafter"/>
</dbReference>
<protein>
    <submittedName>
        <fullName evidence="6">Uncharacterized LOC107753585</fullName>
    </submittedName>
</protein>
<proteinExistence type="predicted"/>
<feature type="region of interest" description="Disordered" evidence="3">
    <location>
        <begin position="556"/>
        <end position="634"/>
    </location>
</feature>
<evidence type="ECO:0000256" key="3">
    <source>
        <dbReference type="SAM" id="MobiDB-lite"/>
    </source>
</evidence>
<dbReference type="Pfam" id="PF00147">
    <property type="entry name" value="Fibrinogen_C"/>
    <property type="match status" value="1"/>
</dbReference>
<evidence type="ECO:0000256" key="1">
    <source>
        <dbReference type="ARBA" id="ARBA00023157"/>
    </source>
</evidence>
<feature type="compositionally biased region" description="Polar residues" evidence="3">
    <location>
        <begin position="976"/>
        <end position="985"/>
    </location>
</feature>
<feature type="region of interest" description="Disordered" evidence="3">
    <location>
        <begin position="1254"/>
        <end position="1284"/>
    </location>
</feature>
<keyword evidence="1" id="KW-1015">Disulfide bond</keyword>
<dbReference type="SMART" id="SM00186">
    <property type="entry name" value="FBG"/>
    <property type="match status" value="1"/>
</dbReference>
<feature type="compositionally biased region" description="Polar residues" evidence="3">
    <location>
        <begin position="1181"/>
        <end position="1194"/>
    </location>
</feature>
<name>A0A673GJB8_9TELE</name>
<dbReference type="InterPro" id="IPR036056">
    <property type="entry name" value="Fibrinogen-like_C"/>
</dbReference>
<keyword evidence="4" id="KW-0732">Signal</keyword>
<feature type="compositionally biased region" description="Basic and acidic residues" evidence="3">
    <location>
        <begin position="1029"/>
        <end position="1044"/>
    </location>
</feature>
<dbReference type="InterPro" id="IPR002181">
    <property type="entry name" value="Fibrinogen_a/b/g_C_dom"/>
</dbReference>
<feature type="chain" id="PRO_5025677162" evidence="4">
    <location>
        <begin position="19"/>
        <end position="1514"/>
    </location>
</feature>
<feature type="domain" description="Fibrinogen C-terminal" evidence="5">
    <location>
        <begin position="1278"/>
        <end position="1510"/>
    </location>
</feature>
<sequence>MWLAVFYIWGSLLAFSVCHICPETSEDIASWVTLKPLGHCGDEENLCPYQLTIPPLSIQLPRPFRELEKMAKELQDLKEVVNQLRRDFQECKDRHSIQRRGQKEYGEEKERIPQIPRHNISIKETQSHRSHSGEQVVQILTSTLLQGDTSESEGTIKDGVKRLAHSILESQEWNIAPRIFPNQGTTDQRSEMSREIKIFNPSLDETPEDISKVKPVLSPIPEESERELKSKQSELIDPSLPRKKDAVQSSTHGKQQPNILRDGHVKNISGILTARRRVQEVPDSNGLSSISRDANTKIMDLSTSAGNRWVVKFPGVGGSLRPKGSYINSRVVKVTNEDRLKNPALVRIHNLQSGDMTVKPESDEAGFSPVRSGVMRVKETSPRTANTKPGAITGLTLSTDDQNNQDISRVYGPRTDDGHVLNVASQVAKIMEDNSRKVNKTVITRLPTNLRKENQGDLSHIATNKSISSVMNQAEQPKMIKEEKKHMGLSESLVVISSEEETSSNLNREDLTFLGRPVENEKYLNPITETNNRQTDFKILDKADNTFNERRVLVGKTNPQSGDMTVKPEPEETGFSPARSGVMRVKETSPRIANTKPGAISGPTWSTDDQNKHTSDISRFSGPRTDDGHGLKDASQVTKFREDNLRKVDKSGIIRPPTKLRKENQGDVSHIATNKSISTIMNQGEQPNMVKEEKRHMGLSESLVVISSEEEISSKVDREDLTFPGIQVENVKYLNPITETNNRQIVSTILDKADSTFNERAVNPLSPDLKDQMQPGTFIEGANEHIGVNSLSAGTMKKDLPSHGKATLPEKDLVKPTLVPTVKSKLTDSTVSITSRVQSQVVGQGTRRISVTPLKAPAGEGPFQNSRKNISKIRGVSQDNKRYVMPNPLRHPDRHPTTVISQRVNKLRQPNVMDNMSANKSVGVHSKLSIPVRNTNIARKNGSGIIRPSYIRRSNFQTEPNTTRDFKTKVNTVTKFSSPTGATEQEQTEEIKPIPLVMRSNVLDNKWLKNNSTESQSQPESQNSSNVQDLDKVQQSKNQLRDNSETGSTEDPNNLQSGAWNSHTGGKESKIFNLGTDDTSNQQPFEVDKISSGKKGPTAPTLKKESSKEPGTNLFTTSTVSFMDINHKDSSKNIHKVTNTHVEMAKNDSWETPISFESIGATRERELIKFNKDRVEENSGEILSNPNSADTAQGYSGERYTDPVVLETLTNVEEIKGSKLFSLSPEDTAEGFKSHAVSDEVTGREQVENKIHSTCDSDCNTTSTQQSTAQTRPPVDSGREKGPAQDCADYITKSRRNGVYGVTPQPKSSMFPVFCDMESSGGGWTLIQHRFDGSTSFNRTWDEYKNGFGKLIGEFWLGNDKIHLLTKAKNMSLRIEIEDFEGIKEYAHYDHFYVANESQQYRLSIGGYSGTAGNAMQFSKNYNHDQKLFTTPDRDNDQYPSGNCGAYYSSGWWFDACMSANLNGRYYQSKYKGVRNGIFWGTWHNITMEYYPTNDRQSFKTVKMMIRPKNYEVV</sequence>
<feature type="compositionally biased region" description="Polar residues" evidence="3">
    <location>
        <begin position="1045"/>
        <end position="1064"/>
    </location>
</feature>
<evidence type="ECO:0000256" key="4">
    <source>
        <dbReference type="SAM" id="SignalP"/>
    </source>
</evidence>
<dbReference type="InterPro" id="IPR014716">
    <property type="entry name" value="Fibrinogen_a/b/g_C_1"/>
</dbReference>
<dbReference type="Proteomes" id="UP000472270">
    <property type="component" value="Unassembled WGS sequence"/>
</dbReference>
<dbReference type="PANTHER" id="PTHR19143">
    <property type="entry name" value="FIBRINOGEN/TENASCIN/ANGIOPOEITIN"/>
    <property type="match status" value="1"/>
</dbReference>
<feature type="compositionally biased region" description="Low complexity" evidence="3">
    <location>
        <begin position="1256"/>
        <end position="1271"/>
    </location>
</feature>
<keyword evidence="7" id="KW-1185">Reference proteome</keyword>
<dbReference type="NCBIfam" id="NF040941">
    <property type="entry name" value="GGGWT_bact"/>
    <property type="match status" value="1"/>
</dbReference>
<reference evidence="6" key="1">
    <citation type="submission" date="2025-08" db="UniProtKB">
        <authorList>
            <consortium name="Ensembl"/>
        </authorList>
    </citation>
    <scope>IDENTIFICATION</scope>
</reference>
<feature type="region of interest" description="Disordered" evidence="3">
    <location>
        <begin position="1011"/>
        <end position="1115"/>
    </location>
</feature>
<feature type="coiled-coil region" evidence="2">
    <location>
        <begin position="64"/>
        <end position="94"/>
    </location>
</feature>
<feature type="region of interest" description="Disordered" evidence="3">
    <location>
        <begin position="1177"/>
        <end position="1196"/>
    </location>
</feature>
<feature type="region of interest" description="Disordered" evidence="3">
    <location>
        <begin position="214"/>
        <end position="260"/>
    </location>
</feature>
<gene>
    <name evidence="6" type="primary">fgl2b</name>
</gene>
<dbReference type="CDD" id="cd00087">
    <property type="entry name" value="FReD"/>
    <property type="match status" value="1"/>
</dbReference>
<accession>A0A673GJB8</accession>
<feature type="compositionally biased region" description="Basic and acidic residues" evidence="3">
    <location>
        <begin position="226"/>
        <end position="246"/>
    </location>
</feature>
<dbReference type="PROSITE" id="PS51406">
    <property type="entry name" value="FIBRINOGEN_C_2"/>
    <property type="match status" value="1"/>
</dbReference>
<evidence type="ECO:0000313" key="6">
    <source>
        <dbReference type="Ensembl" id="ENSSRHP00000012573.1"/>
    </source>
</evidence>
<dbReference type="InterPro" id="IPR020837">
    <property type="entry name" value="Fibrinogen_CS"/>
</dbReference>
<feature type="region of interest" description="Disordered" evidence="3">
    <location>
        <begin position="976"/>
        <end position="997"/>
    </location>
</feature>
<feature type="signal peptide" evidence="4">
    <location>
        <begin position="1"/>
        <end position="18"/>
    </location>
</feature>
<dbReference type="SUPFAM" id="SSF56496">
    <property type="entry name" value="Fibrinogen C-terminal domain-like"/>
    <property type="match status" value="1"/>
</dbReference>
<reference evidence="6" key="2">
    <citation type="submission" date="2025-09" db="UniProtKB">
        <authorList>
            <consortium name="Ensembl"/>
        </authorList>
    </citation>
    <scope>IDENTIFICATION</scope>
</reference>
<organism evidence="6 7">
    <name type="scientific">Sinocyclocheilus rhinocerous</name>
    <dbReference type="NCBI Taxonomy" id="307959"/>
    <lineage>
        <taxon>Eukaryota</taxon>
        <taxon>Metazoa</taxon>
        <taxon>Chordata</taxon>
        <taxon>Craniata</taxon>
        <taxon>Vertebrata</taxon>
        <taxon>Euteleostomi</taxon>
        <taxon>Actinopterygii</taxon>
        <taxon>Neopterygii</taxon>
        <taxon>Teleostei</taxon>
        <taxon>Ostariophysi</taxon>
        <taxon>Cypriniformes</taxon>
        <taxon>Cyprinidae</taxon>
        <taxon>Cyprininae</taxon>
        <taxon>Sinocyclocheilus</taxon>
    </lineage>
</organism>
<dbReference type="PROSITE" id="PS00514">
    <property type="entry name" value="FIBRINOGEN_C_1"/>
    <property type="match status" value="1"/>
</dbReference>
<dbReference type="InterPro" id="IPR050373">
    <property type="entry name" value="Fibrinogen_C-term_domain"/>
</dbReference>
<dbReference type="KEGG" id="srx:107753585"/>
<dbReference type="OrthoDB" id="8746058at2759"/>
<dbReference type="Gene3D" id="3.90.215.10">
    <property type="entry name" value="Gamma Fibrinogen, chain A, domain 1"/>
    <property type="match status" value="1"/>
</dbReference>
<dbReference type="Ensembl" id="ENSSRHT00000013031.1">
    <property type="protein sequence ID" value="ENSSRHP00000012573.1"/>
    <property type="gene ID" value="ENSSRHG00000007183.1"/>
</dbReference>
<feature type="compositionally biased region" description="Low complexity" evidence="3">
    <location>
        <begin position="1011"/>
        <end position="1028"/>
    </location>
</feature>
<evidence type="ECO:0000313" key="7">
    <source>
        <dbReference type="Proteomes" id="UP000472270"/>
    </source>
</evidence>
<keyword evidence="2" id="KW-0175">Coiled coil</keyword>
<feature type="compositionally biased region" description="Polar residues" evidence="3">
    <location>
        <begin position="247"/>
        <end position="258"/>
    </location>
</feature>
<dbReference type="PANTHER" id="PTHR19143:SF189">
    <property type="entry name" value="FIBROLEUKIN"/>
    <property type="match status" value="1"/>
</dbReference>
<evidence type="ECO:0000256" key="2">
    <source>
        <dbReference type="SAM" id="Coils"/>
    </source>
</evidence>
<evidence type="ECO:0000259" key="5">
    <source>
        <dbReference type="PROSITE" id="PS51406"/>
    </source>
</evidence>